<dbReference type="Pfam" id="PF12146">
    <property type="entry name" value="Hydrolase_4"/>
    <property type="match status" value="1"/>
</dbReference>
<dbReference type="EMBL" id="CP056070">
    <property type="protein sequence ID" value="UKK01033.2"/>
    <property type="molecule type" value="Genomic_DNA"/>
</dbReference>
<gene>
    <name evidence="2" type="ORF">MACK_001846</name>
</gene>
<dbReference type="InterPro" id="IPR029058">
    <property type="entry name" value="AB_hydrolase_fold"/>
</dbReference>
<dbReference type="Pfam" id="PF04385">
    <property type="entry name" value="FAINT"/>
    <property type="match status" value="2"/>
</dbReference>
<dbReference type="SUPFAM" id="SSF53474">
    <property type="entry name" value="alpha/beta-Hydrolases"/>
    <property type="match status" value="1"/>
</dbReference>
<proteinExistence type="predicted"/>
<dbReference type="Gene3D" id="3.40.50.1820">
    <property type="entry name" value="alpha/beta hydrolase"/>
    <property type="match status" value="1"/>
</dbReference>
<dbReference type="InterPro" id="IPR051044">
    <property type="entry name" value="MAG_DAG_Lipase"/>
</dbReference>
<organism evidence="2 3">
    <name type="scientific">Theileria orientalis</name>
    <dbReference type="NCBI Taxonomy" id="68886"/>
    <lineage>
        <taxon>Eukaryota</taxon>
        <taxon>Sar</taxon>
        <taxon>Alveolata</taxon>
        <taxon>Apicomplexa</taxon>
        <taxon>Aconoidasida</taxon>
        <taxon>Piroplasmida</taxon>
        <taxon>Theileriidae</taxon>
        <taxon>Theileria</taxon>
    </lineage>
</organism>
<dbReference type="InterPro" id="IPR007480">
    <property type="entry name" value="DUF529"/>
</dbReference>
<reference evidence="2" key="1">
    <citation type="submission" date="2022-07" db="EMBL/GenBank/DDBJ databases">
        <title>Evaluation of T. orientalis genome assembly methods using nanopore sequencing and analysis of variation between genomes.</title>
        <authorList>
            <person name="Yam J."/>
            <person name="Micallef M.L."/>
            <person name="Liu M."/>
            <person name="Djordjevic S.P."/>
            <person name="Bogema D.R."/>
            <person name="Jenkins C."/>
        </authorList>
    </citation>
    <scope>NUCLEOTIDE SEQUENCE</scope>
    <source>
        <strain evidence="2">Goon Nure</strain>
    </source>
</reference>
<dbReference type="AlphaFoldDB" id="A0A976MAK0"/>
<dbReference type="Proteomes" id="UP000244811">
    <property type="component" value="Chromosome 3"/>
</dbReference>
<dbReference type="PANTHER" id="PTHR11614">
    <property type="entry name" value="PHOSPHOLIPASE-RELATED"/>
    <property type="match status" value="1"/>
</dbReference>
<feature type="domain" description="Serine aminopeptidase S33" evidence="1">
    <location>
        <begin position="492"/>
        <end position="737"/>
    </location>
</feature>
<evidence type="ECO:0000259" key="1">
    <source>
        <dbReference type="Pfam" id="PF12146"/>
    </source>
</evidence>
<dbReference type="InterPro" id="IPR022742">
    <property type="entry name" value="Hydrolase_4"/>
</dbReference>
<evidence type="ECO:0000313" key="3">
    <source>
        <dbReference type="Proteomes" id="UP000244811"/>
    </source>
</evidence>
<protein>
    <recommendedName>
        <fullName evidence="1">Serine aminopeptidase S33 domain-containing protein</fullName>
    </recommendedName>
</protein>
<sequence>MQNKIRQNVNIRREPIAVTLDVTDDVDEDKFELFKQLPHGILTHTYIPAKHCKLIRVLEKSIPVWTLKNKDEICKKVSVSNKEGPKYVHIAVTTGEGLEKSYYYIKDKKGWKHVSVNVFYYYFDLLALNKSVLEYVTLNINSEVDRDHFLVNATQDKPYTIIVPTPGYVLSRVFDGINTIWKSRNYDDHCTFVNIFYSIKKPVLIHLVIMKGRTEERLFFKKVPFAWKAIPMNEYIQCVKDHGMNLNLFNNNITFDYTNIDRNKYSIKRMYNVNILSETFTPLPGYSVKRVVDSGRTVWESDGSFQCVFVRFYSRNREPFLCYLLVTDSEENKILYFTKKEEKWNAADKRTYDFVLSNKDDPIYTHRGLGVDSKGNRKLLMSHFRNKQGLLIRTYCSAVDNPKGNVILIHGSWGHFRSNFCELDMEWNYDRFGYPVAPYMKDFTSIKTDSFYKNIKLDEKTCEVYKEIFGWSELDGKDAFEVSPRFQYSGSFLESLNNMGYCVYGMDLQSQGLSDSVSDLRFYINDFKDYVNDVLQFVDIVKRGNFDNTKEAWREEFVYSVSADNIDLKCYLSGFSLGGNIVIQAAQEFYKNAKPGVKFVDGVFILSGMLNIDNNIDTFAKKFTIGVIKFISLMSPRTQNPLETKRVSDSFESFSRYKDPSHYSDKLFYKTVELLFGACKEVLRNIKYYPDKLPTLFIHVSHDPLCDVTGQRNVVYNHLKKKCDVKLVELEGNSHVIISPDFFPNVTPIINEWFLSHSSKSSILIK</sequence>
<name>A0A976MAK0_THEOR</name>
<evidence type="ECO:0000313" key="2">
    <source>
        <dbReference type="EMBL" id="UKK01033.2"/>
    </source>
</evidence>
<accession>A0A976MAK0</accession>